<keyword evidence="5 6" id="KW-0472">Membrane</keyword>
<feature type="transmembrane region" description="Helical" evidence="6">
    <location>
        <begin position="107"/>
        <end position="127"/>
    </location>
</feature>
<keyword evidence="9" id="KW-1185">Reference proteome</keyword>
<keyword evidence="4 6" id="KW-1133">Transmembrane helix</keyword>
<evidence type="ECO:0000256" key="2">
    <source>
        <dbReference type="ARBA" id="ARBA00022692"/>
    </source>
</evidence>
<feature type="transmembrane region" description="Helical" evidence="6">
    <location>
        <begin position="159"/>
        <end position="179"/>
    </location>
</feature>
<dbReference type="InterPro" id="IPR058533">
    <property type="entry name" value="Cation_efflux_TM"/>
</dbReference>
<protein>
    <submittedName>
        <fullName evidence="8">Cation transporter</fullName>
    </submittedName>
</protein>
<evidence type="ECO:0000256" key="6">
    <source>
        <dbReference type="SAM" id="Phobius"/>
    </source>
</evidence>
<comment type="subcellular location">
    <subcellularLocation>
        <location evidence="1">Membrane</location>
        <topology evidence="1">Multi-pass membrane protein</topology>
    </subcellularLocation>
</comment>
<evidence type="ECO:0000259" key="7">
    <source>
        <dbReference type="Pfam" id="PF01545"/>
    </source>
</evidence>
<organism evidence="8 9">
    <name type="scientific">Candidatus Sulfurimonas marisnigri</name>
    <dbReference type="NCBI Taxonomy" id="2740405"/>
    <lineage>
        <taxon>Bacteria</taxon>
        <taxon>Pseudomonadati</taxon>
        <taxon>Campylobacterota</taxon>
        <taxon>Epsilonproteobacteria</taxon>
        <taxon>Campylobacterales</taxon>
        <taxon>Sulfurimonadaceae</taxon>
        <taxon>Sulfurimonas</taxon>
    </lineage>
</organism>
<feature type="domain" description="Cation efflux protein transmembrane" evidence="7">
    <location>
        <begin position="7"/>
        <end position="216"/>
    </location>
</feature>
<keyword evidence="3" id="KW-0862">Zinc</keyword>
<dbReference type="Proteomes" id="UP000593836">
    <property type="component" value="Chromosome"/>
</dbReference>
<dbReference type="PANTHER" id="PTHR11562">
    <property type="entry name" value="CATION EFFLUX PROTEIN/ ZINC TRANSPORTER"/>
    <property type="match status" value="1"/>
</dbReference>
<dbReference type="NCBIfam" id="TIGR01297">
    <property type="entry name" value="CDF"/>
    <property type="match status" value="1"/>
</dbReference>
<feature type="transmembrane region" description="Helical" evidence="6">
    <location>
        <begin position="7"/>
        <end position="26"/>
    </location>
</feature>
<gene>
    <name evidence="8" type="ORF">HUE87_06110</name>
</gene>
<dbReference type="InterPro" id="IPR036837">
    <property type="entry name" value="Cation_efflux_CTD_sf"/>
</dbReference>
<dbReference type="RefSeq" id="WP_194367832.1">
    <property type="nucleotide sequence ID" value="NZ_CP054493.1"/>
</dbReference>
<evidence type="ECO:0000256" key="3">
    <source>
        <dbReference type="ARBA" id="ARBA00022906"/>
    </source>
</evidence>
<feature type="transmembrane region" description="Helical" evidence="6">
    <location>
        <begin position="185"/>
        <end position="201"/>
    </location>
</feature>
<evidence type="ECO:0000256" key="5">
    <source>
        <dbReference type="ARBA" id="ARBA00023136"/>
    </source>
</evidence>
<dbReference type="EMBL" id="CP054493">
    <property type="protein sequence ID" value="QOY55795.1"/>
    <property type="molecule type" value="Genomic_DNA"/>
</dbReference>
<dbReference type="InterPro" id="IPR002524">
    <property type="entry name" value="Cation_efflux"/>
</dbReference>
<keyword evidence="3" id="KW-0813">Transport</keyword>
<dbReference type="InterPro" id="IPR027469">
    <property type="entry name" value="Cation_efflux_TMD_sf"/>
</dbReference>
<keyword evidence="2 6" id="KW-0812">Transmembrane</keyword>
<dbReference type="AlphaFoldDB" id="A0A7S7M2G3"/>
<dbReference type="PANTHER" id="PTHR11562:SF17">
    <property type="entry name" value="RE54080P-RELATED"/>
    <property type="match status" value="1"/>
</dbReference>
<keyword evidence="3" id="KW-0406">Ion transport</keyword>
<name>A0A7S7M2G3_9BACT</name>
<dbReference type="SUPFAM" id="SSF161111">
    <property type="entry name" value="Cation efflux protein transmembrane domain-like"/>
    <property type="match status" value="1"/>
</dbReference>
<dbReference type="GO" id="GO:0005385">
    <property type="term" value="F:zinc ion transmembrane transporter activity"/>
    <property type="evidence" value="ECO:0007669"/>
    <property type="project" value="TreeGrafter"/>
</dbReference>
<evidence type="ECO:0000256" key="1">
    <source>
        <dbReference type="ARBA" id="ARBA00004141"/>
    </source>
</evidence>
<proteinExistence type="predicted"/>
<evidence type="ECO:0000256" key="4">
    <source>
        <dbReference type="ARBA" id="ARBA00022989"/>
    </source>
</evidence>
<evidence type="ECO:0000313" key="8">
    <source>
        <dbReference type="EMBL" id="QOY55795.1"/>
    </source>
</evidence>
<feature type="transmembrane region" description="Helical" evidence="6">
    <location>
        <begin position="74"/>
        <end position="92"/>
    </location>
</feature>
<dbReference type="InterPro" id="IPR050681">
    <property type="entry name" value="CDF/SLC30A"/>
</dbReference>
<dbReference type="SUPFAM" id="SSF160240">
    <property type="entry name" value="Cation efflux protein cytoplasmic domain-like"/>
    <property type="match status" value="1"/>
</dbReference>
<reference evidence="8 9" key="1">
    <citation type="submission" date="2020-05" db="EMBL/GenBank/DDBJ databases">
        <title>Sulfurimonas marisnigri, sp. nov., and Sulfurimonas baltica, sp. nov., manganese oxide reducing chemolithoautotrophs of the class Epsilonproteobacteria isolated from the pelagic redoxclines of the Black and Baltic Seas and emended description of the genus Sulfurimonas.</title>
        <authorList>
            <person name="Henkel J.V."/>
            <person name="Laudan C."/>
            <person name="Werner J."/>
            <person name="Neu T."/>
            <person name="Plewe S."/>
            <person name="Sproer C."/>
            <person name="Bunk B."/>
            <person name="Schulz-Vogt H.N."/>
        </authorList>
    </citation>
    <scope>NUCLEOTIDE SEQUENCE [LARGE SCALE GENOMIC DNA]</scope>
    <source>
        <strain evidence="8 9">SoZ1</strain>
    </source>
</reference>
<dbReference type="Gene3D" id="1.20.1510.10">
    <property type="entry name" value="Cation efflux protein transmembrane domain"/>
    <property type="match status" value="1"/>
</dbReference>
<sequence length="314" mass="35843">MKERKIFWIIIFNSLIVISEIFFGIISNSFALIADALHNTGDVLAIAITYMALKLGAKKTTFKYTFGFIKAEMMAAFTNTLFLFVTMIYMIYEAVNRVYNPEVIEPIYMIVVGIIAVIANGVSAYILHSLGVEHSHGHEHSHDETHNHHHHGDANIQSAYLHMLSDALISVGVVVAGIFIYYFKIYYIDSILTIIFSIYILKHSYPLLKKSFLSLMDVNTTDISQEKLDEIINSDEAILEYNDLHISRPNSKFNFISFHIVLNDDKLNLLNVEKITDNIKYKLEHIGFNHILIQVDSSKHIKNQIHCNYNGVAI</sequence>
<evidence type="ECO:0000313" key="9">
    <source>
        <dbReference type="Proteomes" id="UP000593836"/>
    </source>
</evidence>
<keyword evidence="3" id="KW-0864">Zinc transport</keyword>
<dbReference type="GO" id="GO:0005886">
    <property type="term" value="C:plasma membrane"/>
    <property type="evidence" value="ECO:0007669"/>
    <property type="project" value="TreeGrafter"/>
</dbReference>
<dbReference type="Pfam" id="PF01545">
    <property type="entry name" value="Cation_efflux"/>
    <property type="match status" value="1"/>
</dbReference>
<accession>A0A7S7M2G3</accession>
<dbReference type="KEGG" id="smas:HUE87_06110"/>